<evidence type="ECO:0000313" key="1">
    <source>
        <dbReference type="EMBL" id="KAL2801741.1"/>
    </source>
</evidence>
<reference evidence="1 2" key="1">
    <citation type="submission" date="2024-07" db="EMBL/GenBank/DDBJ databases">
        <title>Section-level genome sequencing and comparative genomics of Aspergillus sections Usti and Cavernicolus.</title>
        <authorList>
            <consortium name="Lawrence Berkeley National Laboratory"/>
            <person name="Nybo J.L."/>
            <person name="Vesth T.C."/>
            <person name="Theobald S."/>
            <person name="Frisvad J.C."/>
            <person name="Larsen T.O."/>
            <person name="Kjaerboelling I."/>
            <person name="Rothschild-Mancinelli K."/>
            <person name="Lyhne E.K."/>
            <person name="Kogle M.E."/>
            <person name="Barry K."/>
            <person name="Clum A."/>
            <person name="Na H."/>
            <person name="Ledsgaard L."/>
            <person name="Lin J."/>
            <person name="Lipzen A."/>
            <person name="Kuo A."/>
            <person name="Riley R."/>
            <person name="Mondo S."/>
            <person name="Labutti K."/>
            <person name="Haridas S."/>
            <person name="Pangalinan J."/>
            <person name="Salamov A.A."/>
            <person name="Simmons B.A."/>
            <person name="Magnuson J.K."/>
            <person name="Chen J."/>
            <person name="Drula E."/>
            <person name="Henrissat B."/>
            <person name="Wiebenga A."/>
            <person name="Lubbers R.J."/>
            <person name="Gomes A.C."/>
            <person name="Makela M.R."/>
            <person name="Stajich J."/>
            <person name="Grigoriev I.V."/>
            <person name="Mortensen U.H."/>
            <person name="De Vries R.P."/>
            <person name="Baker S.E."/>
            <person name="Andersen M.R."/>
        </authorList>
    </citation>
    <scope>NUCLEOTIDE SEQUENCE [LARGE SCALE GENOMIC DNA]</scope>
    <source>
        <strain evidence="1 2">CBS 588.65</strain>
    </source>
</reference>
<evidence type="ECO:0000313" key="2">
    <source>
        <dbReference type="Proteomes" id="UP001610334"/>
    </source>
</evidence>
<name>A0ABR4GRV0_9EURO</name>
<comment type="caution">
    <text evidence="1">The sequence shown here is derived from an EMBL/GenBank/DDBJ whole genome shotgun (WGS) entry which is preliminary data.</text>
</comment>
<proteinExistence type="predicted"/>
<keyword evidence="2" id="KW-1185">Reference proteome</keyword>
<organism evidence="1 2">
    <name type="scientific">Aspergillus granulosus</name>
    <dbReference type="NCBI Taxonomy" id="176169"/>
    <lineage>
        <taxon>Eukaryota</taxon>
        <taxon>Fungi</taxon>
        <taxon>Dikarya</taxon>
        <taxon>Ascomycota</taxon>
        <taxon>Pezizomycotina</taxon>
        <taxon>Eurotiomycetes</taxon>
        <taxon>Eurotiomycetidae</taxon>
        <taxon>Eurotiales</taxon>
        <taxon>Aspergillaceae</taxon>
        <taxon>Aspergillus</taxon>
        <taxon>Aspergillus subgen. Nidulantes</taxon>
    </lineage>
</organism>
<accession>A0ABR4GRV0</accession>
<protein>
    <recommendedName>
        <fullName evidence="3">LysM domain-containing protein</fullName>
    </recommendedName>
</protein>
<gene>
    <name evidence="1" type="ORF">BJX63DRAFT_416671</name>
</gene>
<dbReference type="Proteomes" id="UP001610334">
    <property type="component" value="Unassembled WGS sequence"/>
</dbReference>
<dbReference type="EMBL" id="JBFXLT010000252">
    <property type="protein sequence ID" value="KAL2801741.1"/>
    <property type="molecule type" value="Genomic_DNA"/>
</dbReference>
<evidence type="ECO:0008006" key="3">
    <source>
        <dbReference type="Google" id="ProtNLM"/>
    </source>
</evidence>
<sequence length="104" mass="11639">MDECANAIDALYEEALSRCGTVYMNLTVDGKVVDTYNPMDLVKYFQYRYELPCLQDMKAGDTINGLADAVSIKTDWILMLTGLPMDTETLAEGEELCLDNILLD</sequence>